<dbReference type="InterPro" id="IPR011893">
    <property type="entry name" value="Selenoprotein_Rdx-typ"/>
</dbReference>
<feature type="compositionally biased region" description="Basic and acidic residues" evidence="2">
    <location>
        <begin position="115"/>
        <end position="143"/>
    </location>
</feature>
<protein>
    <submittedName>
        <fullName evidence="3">Selenoprotein W-like protein</fullName>
    </submittedName>
</protein>
<feature type="compositionally biased region" description="Basic and acidic residues" evidence="2">
    <location>
        <begin position="281"/>
        <end position="303"/>
    </location>
</feature>
<organism evidence="3 4">
    <name type="scientific">Seiridium unicorne</name>
    <dbReference type="NCBI Taxonomy" id="138068"/>
    <lineage>
        <taxon>Eukaryota</taxon>
        <taxon>Fungi</taxon>
        <taxon>Dikarya</taxon>
        <taxon>Ascomycota</taxon>
        <taxon>Pezizomycotina</taxon>
        <taxon>Sordariomycetes</taxon>
        <taxon>Xylariomycetidae</taxon>
        <taxon>Amphisphaeriales</taxon>
        <taxon>Sporocadaceae</taxon>
        <taxon>Seiridium</taxon>
    </lineage>
</organism>
<dbReference type="EMBL" id="JARVKF010000068">
    <property type="protein sequence ID" value="KAK9423657.1"/>
    <property type="molecule type" value="Genomic_DNA"/>
</dbReference>
<keyword evidence="1" id="KW-0676">Redox-active center</keyword>
<feature type="compositionally biased region" description="Polar residues" evidence="2">
    <location>
        <begin position="144"/>
        <end position="166"/>
    </location>
</feature>
<accession>A0ABR2V9W4</accession>
<evidence type="ECO:0000313" key="4">
    <source>
        <dbReference type="Proteomes" id="UP001408356"/>
    </source>
</evidence>
<gene>
    <name evidence="3" type="ORF">SUNI508_04138</name>
</gene>
<feature type="region of interest" description="Disordered" evidence="2">
    <location>
        <begin position="115"/>
        <end position="303"/>
    </location>
</feature>
<dbReference type="SUPFAM" id="SSF52833">
    <property type="entry name" value="Thioredoxin-like"/>
    <property type="match status" value="1"/>
</dbReference>
<reference evidence="3 4" key="1">
    <citation type="journal article" date="2024" name="J. Plant Pathol.">
        <title>Sequence and assembly of the genome of Seiridium unicorne, isolate CBS 538.82, causal agent of cypress canker disease.</title>
        <authorList>
            <person name="Scali E."/>
            <person name="Rocca G.D."/>
            <person name="Danti R."/>
            <person name="Garbelotto M."/>
            <person name="Barberini S."/>
            <person name="Baroncelli R."/>
            <person name="Emiliani G."/>
        </authorList>
    </citation>
    <scope>NUCLEOTIDE SEQUENCE [LARGE SCALE GENOMIC DNA]</scope>
    <source>
        <strain evidence="3 4">BM-138-508</strain>
    </source>
</reference>
<evidence type="ECO:0000256" key="2">
    <source>
        <dbReference type="SAM" id="MobiDB-lite"/>
    </source>
</evidence>
<dbReference type="NCBIfam" id="TIGR02174">
    <property type="entry name" value="CXXU_selWTH"/>
    <property type="match status" value="1"/>
</dbReference>
<dbReference type="InterPro" id="IPR036249">
    <property type="entry name" value="Thioredoxin-like_sf"/>
</dbReference>
<dbReference type="Pfam" id="PF10262">
    <property type="entry name" value="Rdx"/>
    <property type="match status" value="1"/>
</dbReference>
<dbReference type="PANTHER" id="PTHR36417">
    <property type="entry name" value="SELENOPROTEIN DOMAIN PROTEIN (AFU_ORTHOLOGUE AFUA_1G05220)"/>
    <property type="match status" value="1"/>
</dbReference>
<evidence type="ECO:0000256" key="1">
    <source>
        <dbReference type="ARBA" id="ARBA00023284"/>
    </source>
</evidence>
<dbReference type="PANTHER" id="PTHR36417:SF2">
    <property type="entry name" value="SELENOPROTEIN DOMAIN PROTEIN (AFU_ORTHOLOGUE AFUA_1G05220)"/>
    <property type="match status" value="1"/>
</dbReference>
<keyword evidence="4" id="KW-1185">Reference proteome</keyword>
<feature type="compositionally biased region" description="Low complexity" evidence="2">
    <location>
        <begin position="175"/>
        <end position="192"/>
    </location>
</feature>
<evidence type="ECO:0000313" key="3">
    <source>
        <dbReference type="EMBL" id="KAK9423657.1"/>
    </source>
</evidence>
<name>A0ABR2V9W4_9PEZI</name>
<proteinExistence type="predicted"/>
<feature type="region of interest" description="Disordered" evidence="2">
    <location>
        <begin position="1"/>
        <end position="25"/>
    </location>
</feature>
<dbReference type="Gene3D" id="3.40.30.10">
    <property type="entry name" value="Glutaredoxin"/>
    <property type="match status" value="1"/>
</dbReference>
<sequence>MAEAGAPLRPPQEVASASVATGTEDPALPFPLPRVTIRFCTQCKWMLRAAYFAQELLSTFSTSLGEVALQPSTGGTFVVTIQHSAPPATTDTPPEATIQTKTLWDRKVDGGFPETKELKRRVRDVIEPGRNLGHVDRDHKKENQTPSSTEQTSTNMSELQQGNASGPSGPRYPTSVSALQAQSQDSQPSQQQEEGNPDPPRRGHSRPMMPAVDNPDPVRKGHSQPMIPADSGPAAPNSRSWKDLPPHSSAQGGQEQGGDVYKPKMAGGGSMPVVKPPGEARNAEVKAKIDEANRRKEECEDCQ</sequence>
<comment type="caution">
    <text evidence="3">The sequence shown here is derived from an EMBL/GenBank/DDBJ whole genome shotgun (WGS) entry which is preliminary data.</text>
</comment>
<dbReference type="Proteomes" id="UP001408356">
    <property type="component" value="Unassembled WGS sequence"/>
</dbReference>